<feature type="compositionally biased region" description="Low complexity" evidence="1">
    <location>
        <begin position="1"/>
        <end position="14"/>
    </location>
</feature>
<keyword evidence="3" id="KW-1185">Reference proteome</keyword>
<accession>A0AA38IQ51</accession>
<evidence type="ECO:0000313" key="3">
    <source>
        <dbReference type="Proteomes" id="UP001168821"/>
    </source>
</evidence>
<gene>
    <name evidence="2" type="ORF">Zmor_010992</name>
</gene>
<sequence length="100" mass="11032">MSSAAEVGAEGAGELPNAPRQEETPLKSNLVVVQTWGDFAVICGPTARVNCLLLKRFLGLYRAGLGCEQNSVRFGSERMRTWRFTNTRGWWASSEKNISP</sequence>
<organism evidence="2 3">
    <name type="scientific">Zophobas morio</name>
    <dbReference type="NCBI Taxonomy" id="2755281"/>
    <lineage>
        <taxon>Eukaryota</taxon>
        <taxon>Metazoa</taxon>
        <taxon>Ecdysozoa</taxon>
        <taxon>Arthropoda</taxon>
        <taxon>Hexapoda</taxon>
        <taxon>Insecta</taxon>
        <taxon>Pterygota</taxon>
        <taxon>Neoptera</taxon>
        <taxon>Endopterygota</taxon>
        <taxon>Coleoptera</taxon>
        <taxon>Polyphaga</taxon>
        <taxon>Cucujiformia</taxon>
        <taxon>Tenebrionidae</taxon>
        <taxon>Zophobas</taxon>
    </lineage>
</organism>
<evidence type="ECO:0000256" key="1">
    <source>
        <dbReference type="SAM" id="MobiDB-lite"/>
    </source>
</evidence>
<reference evidence="2" key="1">
    <citation type="journal article" date="2023" name="G3 (Bethesda)">
        <title>Whole genome assemblies of Zophobas morio and Tenebrio molitor.</title>
        <authorList>
            <person name="Kaur S."/>
            <person name="Stinson S.A."/>
            <person name="diCenzo G.C."/>
        </authorList>
    </citation>
    <scope>NUCLEOTIDE SEQUENCE</scope>
    <source>
        <strain evidence="2">QUZm001</strain>
    </source>
</reference>
<name>A0AA38IQ51_9CUCU</name>
<dbReference type="Proteomes" id="UP001168821">
    <property type="component" value="Unassembled WGS sequence"/>
</dbReference>
<comment type="caution">
    <text evidence="2">The sequence shown here is derived from an EMBL/GenBank/DDBJ whole genome shotgun (WGS) entry which is preliminary data.</text>
</comment>
<evidence type="ECO:0000313" key="2">
    <source>
        <dbReference type="EMBL" id="KAJ3659296.1"/>
    </source>
</evidence>
<proteinExistence type="predicted"/>
<dbReference type="AlphaFoldDB" id="A0AA38IQ51"/>
<feature type="region of interest" description="Disordered" evidence="1">
    <location>
        <begin position="1"/>
        <end position="24"/>
    </location>
</feature>
<protein>
    <submittedName>
        <fullName evidence="2">Uncharacterized protein</fullName>
    </submittedName>
</protein>
<dbReference type="EMBL" id="JALNTZ010000003">
    <property type="protein sequence ID" value="KAJ3659296.1"/>
    <property type="molecule type" value="Genomic_DNA"/>
</dbReference>